<dbReference type="InterPro" id="IPR000212">
    <property type="entry name" value="DNA_helicase_UvrD/REP"/>
</dbReference>
<dbReference type="RefSeq" id="WP_153122088.1">
    <property type="nucleotide sequence ID" value="NZ_VZCB01000018.1"/>
</dbReference>
<sequence length="890" mass="103535">MVTFIDLNTTNEDRENVNAVKKAFDYVFRYTNKVNVHVIFNFKSPINIVGNYKYVIFIDIPNENGNFFRTQDTHTYLHNLAIAVRSYEDNSILDFDEEYIYNSNGFWDYRKAIAEEKKALRDFVYNNSVKNGENQSETSFFKDVKHFDIAIFHAIKSSSCSKKGSIGNLIFNISVSVYNIVCQAIKETWGNDMKNTNCLVTKSKVTTWENFICDFINISNAKTNQGILTKKKIEEISKAKTSIGVNTAINTAGNKLCIVTGKAGTGKSLVLMKLMYNKVQKDEERRNHRCRFLTYNNMLVMDIKQTIKGMGDFTPCNASISTLHKFFQDIYRHSPVRVLHMDAAQIHRLFSKCHLRVSIMVVLMEYFHKSINTDKNIDAMFIFNHFVKNGQIRIEDQKECEEFCRYLNRLSKTVEFDNLEENAKVYEADKRELFDKFYANNEFLNGYNQILEELYFMFHNKDEFIEKYGMRTVYSEYEIRNTQEFKNKYEKIYDTFLNFARTKFIEENNLISDDDIGNFFEEESRAIQDIVEAKIAEGKETAGTVFQEQIKKILRKVNWSDLILVDEAQDCTPYEKALLLEMHGSDNFVVATGGKDQLIRTSHETNWTVQFGKQLDFQKIPLTYVHRQKANIVSFINEFAKEFNLSTSLKASDSIKNQGHVIIDVRDVPKGEIPADIIETLYLRGKDYGCSNYENMMFLFPGGDFMKYNKKTDSKDVFIDKNDTILFKEPSSIRSLETQLPGYLTIIDCTVKEKQGLLNKVGFNNTRCLLYESCRGLEAWNAMCIDLDKFYQDKYVSNFAEEYASEAMGLFKDEESRNKYKAQYAALWIFMAITRAMDTLYIKLQNPFSAFSKRILKIAKHLPNIEVLEGEYSVQNKEIETKVNIDNLPY</sequence>
<dbReference type="AlphaFoldDB" id="A0A6G1TWT0"/>
<dbReference type="OrthoDB" id="7066673at2"/>
<dbReference type="GO" id="GO:0043138">
    <property type="term" value="F:3'-5' DNA helicase activity"/>
    <property type="evidence" value="ECO:0007669"/>
    <property type="project" value="TreeGrafter"/>
</dbReference>
<accession>A0A6G1TWT0</accession>
<dbReference type="PANTHER" id="PTHR11070:SF2">
    <property type="entry name" value="ATP-DEPENDENT DNA HELICASE SRS2"/>
    <property type="match status" value="1"/>
</dbReference>
<comment type="caution">
    <text evidence="3">The sequence shown here is derived from an EMBL/GenBank/DDBJ whole genome shotgun (WGS) entry which is preliminary data.</text>
</comment>
<name>A0A6G1TWT0_9BACT</name>
<dbReference type="GO" id="GO:0000725">
    <property type="term" value="P:recombinational repair"/>
    <property type="evidence" value="ECO:0007669"/>
    <property type="project" value="TreeGrafter"/>
</dbReference>
<dbReference type="InterPro" id="IPR018647">
    <property type="entry name" value="SLFN_3-like_DNA/RNA_helicase"/>
</dbReference>
<reference evidence="3 4" key="1">
    <citation type="submission" date="2019-09" db="EMBL/GenBank/DDBJ databases">
        <title>Distinct polysaccharide growth profiles of human intestinal Prevotella copri isolates.</title>
        <authorList>
            <person name="Fehlner-Peach H."/>
            <person name="Magnabosco C."/>
            <person name="Raghavan V."/>
            <person name="Scher J.U."/>
            <person name="Tett A."/>
            <person name="Cox L.M."/>
            <person name="Gottsegen C."/>
            <person name="Watters A."/>
            <person name="Wiltshire- Gordon J.D."/>
            <person name="Segata N."/>
            <person name="Bonneau R."/>
            <person name="Littman D.R."/>
        </authorList>
    </citation>
    <scope>NUCLEOTIDE SEQUENCE [LARGE SCALE GENOMIC DNA]</scope>
    <source>
        <strain evidence="4">iA622</strain>
    </source>
</reference>
<protein>
    <recommendedName>
        <fullName evidence="1">DNA 3'-5' helicase II</fullName>
    </recommendedName>
</protein>
<dbReference type="EMBL" id="VZCB01000018">
    <property type="protein sequence ID" value="MQN79794.1"/>
    <property type="molecule type" value="Genomic_DNA"/>
</dbReference>
<dbReference type="GO" id="GO:0003677">
    <property type="term" value="F:DNA binding"/>
    <property type="evidence" value="ECO:0007669"/>
    <property type="project" value="InterPro"/>
</dbReference>
<gene>
    <name evidence="3" type="ORF">F7D73_02230</name>
</gene>
<dbReference type="Proteomes" id="UP000480425">
    <property type="component" value="Unassembled WGS sequence"/>
</dbReference>
<organism evidence="3 4">
    <name type="scientific">Segatella copri</name>
    <dbReference type="NCBI Taxonomy" id="165179"/>
    <lineage>
        <taxon>Bacteria</taxon>
        <taxon>Pseudomonadati</taxon>
        <taxon>Bacteroidota</taxon>
        <taxon>Bacteroidia</taxon>
        <taxon>Bacteroidales</taxon>
        <taxon>Prevotellaceae</taxon>
        <taxon>Segatella</taxon>
    </lineage>
</organism>
<feature type="domain" description="Schlafen group 3-like DNA/RNA helicase" evidence="2">
    <location>
        <begin position="255"/>
        <end position="345"/>
    </location>
</feature>
<proteinExistence type="predicted"/>
<evidence type="ECO:0000259" key="2">
    <source>
        <dbReference type="Pfam" id="PF09848"/>
    </source>
</evidence>
<evidence type="ECO:0000256" key="1">
    <source>
        <dbReference type="ARBA" id="ARBA00034923"/>
    </source>
</evidence>
<dbReference type="Pfam" id="PF09848">
    <property type="entry name" value="SLFN-g3_helicase"/>
    <property type="match status" value="1"/>
</dbReference>
<dbReference type="Gene3D" id="3.40.50.300">
    <property type="entry name" value="P-loop containing nucleotide triphosphate hydrolases"/>
    <property type="match status" value="1"/>
</dbReference>
<evidence type="ECO:0000313" key="3">
    <source>
        <dbReference type="EMBL" id="MQN79794.1"/>
    </source>
</evidence>
<dbReference type="GO" id="GO:0005524">
    <property type="term" value="F:ATP binding"/>
    <property type="evidence" value="ECO:0007669"/>
    <property type="project" value="InterPro"/>
</dbReference>
<dbReference type="PANTHER" id="PTHR11070">
    <property type="entry name" value="UVRD / RECB / PCRA DNA HELICASE FAMILY MEMBER"/>
    <property type="match status" value="1"/>
</dbReference>
<evidence type="ECO:0000313" key="4">
    <source>
        <dbReference type="Proteomes" id="UP000480425"/>
    </source>
</evidence>
<dbReference type="InterPro" id="IPR027417">
    <property type="entry name" value="P-loop_NTPase"/>
</dbReference>
<dbReference type="SUPFAM" id="SSF52540">
    <property type="entry name" value="P-loop containing nucleoside triphosphate hydrolases"/>
    <property type="match status" value="1"/>
</dbReference>